<feature type="transmembrane region" description="Helical" evidence="1">
    <location>
        <begin position="197"/>
        <end position="216"/>
    </location>
</feature>
<reference evidence="2" key="1">
    <citation type="submission" date="2022-07" db="EMBL/GenBank/DDBJ databases">
        <authorList>
            <person name="Otstavnykh N."/>
            <person name="Isaeva M."/>
            <person name="Bystritskaya E."/>
        </authorList>
    </citation>
    <scope>NUCLEOTIDE SEQUENCE</scope>
    <source>
        <strain evidence="2">KCTC 52189</strain>
    </source>
</reference>
<protein>
    <submittedName>
        <fullName evidence="2">DUF4386 domain-containing protein</fullName>
    </submittedName>
</protein>
<keyword evidence="3" id="KW-1185">Reference proteome</keyword>
<dbReference type="Proteomes" id="UP001226762">
    <property type="component" value="Unassembled WGS sequence"/>
</dbReference>
<feature type="transmembrane region" description="Helical" evidence="1">
    <location>
        <begin position="97"/>
        <end position="117"/>
    </location>
</feature>
<dbReference type="InterPro" id="IPR025495">
    <property type="entry name" value="DUF4386"/>
</dbReference>
<sequence>MADTDMDIMTERPLLRAAGLLYLGIILLGVSSEALLRGGLIDWADGAATAAAIAEQATRFRLSLGFDLAMAACDVGLAVLFYRLLRRVDETRALMAMVFRLMQAAVIAAGLMTLYAAQQAVAAGDDPLPLLARHAAGYDLGLFFFGINALLMAGLLCRAGVPRLIAGGIGAAGLVYLAGSLTRFVWPDLNAAMQPAYLVPLVAETALMLWLLIASAKRPAA</sequence>
<feature type="transmembrane region" description="Helical" evidence="1">
    <location>
        <begin position="68"/>
        <end position="85"/>
    </location>
</feature>
<name>A0AAE4B5F3_9RHOB</name>
<feature type="transmembrane region" description="Helical" evidence="1">
    <location>
        <begin position="164"/>
        <end position="185"/>
    </location>
</feature>
<dbReference type="EMBL" id="JANHAX010000007">
    <property type="protein sequence ID" value="MDQ2091983.1"/>
    <property type="molecule type" value="Genomic_DNA"/>
</dbReference>
<comment type="caution">
    <text evidence="2">The sequence shown here is derived from an EMBL/GenBank/DDBJ whole genome shotgun (WGS) entry which is preliminary data.</text>
</comment>
<keyword evidence="1" id="KW-0812">Transmembrane</keyword>
<dbReference type="RefSeq" id="WP_306737291.1">
    <property type="nucleotide sequence ID" value="NZ_JANHAX010000007.1"/>
</dbReference>
<gene>
    <name evidence="2" type="ORF">NO357_18945</name>
</gene>
<keyword evidence="1" id="KW-1133">Transmembrane helix</keyword>
<reference evidence="2" key="2">
    <citation type="submission" date="2023-02" db="EMBL/GenBank/DDBJ databases">
        <title>'Rhodoalgimonas zhirmunskyi' gen. nov., isolated from a red alga.</title>
        <authorList>
            <person name="Nedashkovskaya O.I."/>
            <person name="Otstavnykh N.Y."/>
            <person name="Bystritskaya E.P."/>
            <person name="Balabanova L.A."/>
            <person name="Isaeva M.P."/>
        </authorList>
    </citation>
    <scope>NUCLEOTIDE SEQUENCE</scope>
    <source>
        <strain evidence="2">KCTC 52189</strain>
    </source>
</reference>
<evidence type="ECO:0000313" key="3">
    <source>
        <dbReference type="Proteomes" id="UP001226762"/>
    </source>
</evidence>
<organism evidence="2 3">
    <name type="scientific">Marimonas arenosa</name>
    <dbReference type="NCBI Taxonomy" id="1795305"/>
    <lineage>
        <taxon>Bacteria</taxon>
        <taxon>Pseudomonadati</taxon>
        <taxon>Pseudomonadota</taxon>
        <taxon>Alphaproteobacteria</taxon>
        <taxon>Rhodobacterales</taxon>
        <taxon>Paracoccaceae</taxon>
        <taxon>Marimonas</taxon>
    </lineage>
</organism>
<evidence type="ECO:0000256" key="1">
    <source>
        <dbReference type="SAM" id="Phobius"/>
    </source>
</evidence>
<proteinExistence type="predicted"/>
<dbReference type="Pfam" id="PF14329">
    <property type="entry name" value="DUF4386"/>
    <property type="match status" value="1"/>
</dbReference>
<keyword evidence="1" id="KW-0472">Membrane</keyword>
<feature type="transmembrane region" description="Helical" evidence="1">
    <location>
        <begin position="137"/>
        <end position="157"/>
    </location>
</feature>
<dbReference type="AlphaFoldDB" id="A0AAE4B5F3"/>
<evidence type="ECO:0000313" key="2">
    <source>
        <dbReference type="EMBL" id="MDQ2091983.1"/>
    </source>
</evidence>
<accession>A0AAE4B5F3</accession>